<proteinExistence type="predicted"/>
<reference evidence="2 3" key="1">
    <citation type="submission" date="2023-07" db="EMBL/GenBank/DDBJ databases">
        <title>Sequencing the genomes of 1000 actinobacteria strains.</title>
        <authorList>
            <person name="Klenk H.-P."/>
        </authorList>
    </citation>
    <scope>NUCLEOTIDE SEQUENCE [LARGE SCALE GENOMIC DNA]</scope>
    <source>
        <strain evidence="2 3">DSM 44710</strain>
    </source>
</reference>
<name>A0ABT9MSU8_9ACTN</name>
<dbReference type="RefSeq" id="WP_306829603.1">
    <property type="nucleotide sequence ID" value="NZ_JAUSRA010000001.1"/>
</dbReference>
<dbReference type="Proteomes" id="UP001240984">
    <property type="component" value="Unassembled WGS sequence"/>
</dbReference>
<feature type="region of interest" description="Disordered" evidence="1">
    <location>
        <begin position="388"/>
        <end position="450"/>
    </location>
</feature>
<organism evidence="2 3">
    <name type="scientific">Catenuloplanes nepalensis</name>
    <dbReference type="NCBI Taxonomy" id="587533"/>
    <lineage>
        <taxon>Bacteria</taxon>
        <taxon>Bacillati</taxon>
        <taxon>Actinomycetota</taxon>
        <taxon>Actinomycetes</taxon>
        <taxon>Micromonosporales</taxon>
        <taxon>Micromonosporaceae</taxon>
        <taxon>Catenuloplanes</taxon>
    </lineage>
</organism>
<evidence type="ECO:0000313" key="2">
    <source>
        <dbReference type="EMBL" id="MDP9794464.1"/>
    </source>
</evidence>
<comment type="caution">
    <text evidence="2">The sequence shown here is derived from an EMBL/GenBank/DDBJ whole genome shotgun (WGS) entry which is preliminary data.</text>
</comment>
<accession>A0ABT9MSU8</accession>
<evidence type="ECO:0000313" key="3">
    <source>
        <dbReference type="Proteomes" id="UP001240984"/>
    </source>
</evidence>
<gene>
    <name evidence="2" type="ORF">J2S43_002976</name>
</gene>
<keyword evidence="3" id="KW-1185">Reference proteome</keyword>
<sequence length="634" mass="66051">MVRVPWRRGPSPEEADRLVAVAEELTMLNGPGPGANQAAVRAVDAARRLAVQGDRADRGRLLRALGRLGVNLAMGRTPEDARPIVDEVVTLARELIAETGPDDPVRAEAVIRLVQSAQIVESAGGRARGRDMVAEALAAAPPAGRGRAAVLAALVQNRLVDQEERIAQGQPVDGTETMRLAVELVDAARAVAREEEGSAVYDLAEALSFLGRAAVVVGRPDLTGAAWAEQVSILMSFDGGGAQARFAQATEAIAALGKAYPQVEVVIPGPDAWRRTPSFAGRWDEADAVPVDGLADLDGRLDRAIAMSRGGARLSEAEALLDRLVADATVAETAARGTPEHAEFQRVLARALWRLGQVRHAAGRPSAALQPARLSVAFATARLDRLTAGTNQEEPGGGTPVRHPGVDGGTAGGGPAEIVAGDEAGGTVAGGAAPKRPGGRETDGVAASRRGAEATGAARAQALEHLIVYLCDAGEIAVAAGHPDERVTLLTEAIRRGEHAGEEPVRRAVGTALHNLANAHAATLSRGTRPPPLMAETTALADRARTLRAALATEADPLTVWEYANTLVMCVGVAALDQRWADGVAHLSEVAPLLARLGPAAAEMTERAGMHAQLMRMAAPQTVEQARAAGRWPY</sequence>
<feature type="compositionally biased region" description="Gly residues" evidence="1">
    <location>
        <begin position="406"/>
        <end position="415"/>
    </location>
</feature>
<protein>
    <submittedName>
        <fullName evidence="2">Uncharacterized protein</fullName>
    </submittedName>
</protein>
<evidence type="ECO:0000256" key="1">
    <source>
        <dbReference type="SAM" id="MobiDB-lite"/>
    </source>
</evidence>
<dbReference type="EMBL" id="JAUSRA010000001">
    <property type="protein sequence ID" value="MDP9794464.1"/>
    <property type="molecule type" value="Genomic_DNA"/>
</dbReference>